<keyword evidence="3" id="KW-0949">S-adenosyl-L-methionine</keyword>
<dbReference type="InterPro" id="IPR016461">
    <property type="entry name" value="COMT-like"/>
</dbReference>
<protein>
    <recommendedName>
        <fullName evidence="9">O-methyltransferase</fullName>
    </recommendedName>
</protein>
<feature type="domain" description="O-methyltransferase dimerisation" evidence="6">
    <location>
        <begin position="402"/>
        <end position="496"/>
    </location>
</feature>
<evidence type="ECO:0000259" key="5">
    <source>
        <dbReference type="Pfam" id="PF00891"/>
    </source>
</evidence>
<dbReference type="Pfam" id="PF08100">
    <property type="entry name" value="Dimerisation"/>
    <property type="match status" value="2"/>
</dbReference>
<keyword evidence="2" id="KW-0808">Transferase</keyword>
<proteinExistence type="inferred from homology"/>
<dbReference type="GO" id="GO:0046983">
    <property type="term" value="F:protein dimerization activity"/>
    <property type="evidence" value="ECO:0007669"/>
    <property type="project" value="InterPro"/>
</dbReference>
<dbReference type="InterPro" id="IPR036388">
    <property type="entry name" value="WH-like_DNA-bd_sf"/>
</dbReference>
<reference evidence="7" key="1">
    <citation type="submission" date="2023-03" db="EMBL/GenBank/DDBJ databases">
        <title>Chromosome-scale reference genome and RAD-based genetic map of yellow starthistle (Centaurea solstitialis) reveal putative structural variation and QTLs associated with invader traits.</title>
        <authorList>
            <person name="Reatini B."/>
            <person name="Cang F.A."/>
            <person name="Jiang Q."/>
            <person name="Mckibben M.T.W."/>
            <person name="Barker M.S."/>
            <person name="Rieseberg L.H."/>
            <person name="Dlugosch K.M."/>
        </authorList>
    </citation>
    <scope>NUCLEOTIDE SEQUENCE</scope>
    <source>
        <strain evidence="7">CAN-66</strain>
        <tissue evidence="7">Leaf</tissue>
    </source>
</reference>
<dbReference type="SUPFAM" id="SSF53335">
    <property type="entry name" value="S-adenosyl-L-methionine-dependent methyltransferases"/>
    <property type="match status" value="2"/>
</dbReference>
<keyword evidence="8" id="KW-1185">Reference proteome</keyword>
<dbReference type="Gene3D" id="1.10.10.10">
    <property type="entry name" value="Winged helix-like DNA-binding domain superfamily/Winged helix DNA-binding domain"/>
    <property type="match status" value="2"/>
</dbReference>
<dbReference type="EMBL" id="JARYMX010000002">
    <property type="protein sequence ID" value="KAJ9563677.1"/>
    <property type="molecule type" value="Genomic_DNA"/>
</dbReference>
<evidence type="ECO:0000256" key="3">
    <source>
        <dbReference type="ARBA" id="ARBA00022691"/>
    </source>
</evidence>
<dbReference type="Gene3D" id="3.40.50.150">
    <property type="entry name" value="Vaccinia Virus protein VP39"/>
    <property type="match status" value="2"/>
</dbReference>
<dbReference type="InterPro" id="IPR036390">
    <property type="entry name" value="WH_DNA-bd_sf"/>
</dbReference>
<accession>A0AA38WJX1</accession>
<feature type="domain" description="O-methyltransferase C-terminal" evidence="5">
    <location>
        <begin position="135"/>
        <end position="347"/>
    </location>
</feature>
<dbReference type="FunFam" id="3.40.50.150:FF:000057">
    <property type="entry name" value="O-methyltransferase ZRP4"/>
    <property type="match status" value="2"/>
</dbReference>
<keyword evidence="1" id="KW-0489">Methyltransferase</keyword>
<evidence type="ECO:0000313" key="7">
    <source>
        <dbReference type="EMBL" id="KAJ9563677.1"/>
    </source>
</evidence>
<dbReference type="InterPro" id="IPR029063">
    <property type="entry name" value="SAM-dependent_MTases_sf"/>
</dbReference>
<gene>
    <name evidence="7" type="ORF">OSB04_008837</name>
</gene>
<evidence type="ECO:0000256" key="2">
    <source>
        <dbReference type="ARBA" id="ARBA00022679"/>
    </source>
</evidence>
<sequence length="758" mass="86045">MDLQNSELSSYLLHSQAHIWNHMFSFINSMSLKCAIQLEIPDIIHRHGAPMLCSELVEALSINKERSHFVYRLMRILVHSGFFLKQRISITEGDEVEEKEAYLLAPTSRLLLKEEPLSVRPFLLAMLDPILMDPWQDMSKWFQNDDDAPSPFHTTHGKSFWDFAGQEPKLNHFFNEAMASDSKLVTNVILKHCKGAFEGLDSIVDVGGGTGTVAKAIAKAFPELNCISFDLPHVVNGMEGSKNLSYVGGDMFEAIPKADAIFVKWILHDWNDDKCIKILKRCKEAIPSKENRGKLIIVDMVVMNNEVGSDESLETQFFFDMLMMTVTTGKERTKKEWVKLLLDAGFSDYKFTPILGLRSLIEVSKVYTIKQSTNCIDYKKIEMDLQNDKLSSDLLHSQAHIWNHIFSFINPMSLKCAIQLQIPDIIHRHGAPMLLSELVEALSINKERSNFVYRLMRILVHSGFFLKQKIPITEGGGEEEEKEAYLLAPTSRLLLKEEPLSMRPFLLAMLDPILMDPWQDMSKWFQNDDTASPFHITHGKGMWDFASQEPRFYHFFNEAMASDARLHCKGAFEGLDSIVDVGGGTGTVAKAFAKAFPKLNCISFDLPDVVNGMEGSKNLSYVGGDMFEAIPKADAVFVKWILHDWNDENCIKILKRCKDAIPSKENRGKLIIVDMVVMNDEVGSHESLETQLFFDVMMMTDTTGKERTKKEWVKLLLDAGFSDYKFTPILGLRSLIEVYTSTKMVKGDAQHIVYDATI</sequence>
<evidence type="ECO:0008006" key="9">
    <source>
        <dbReference type="Google" id="ProtNLM"/>
    </source>
</evidence>
<comment type="similarity">
    <text evidence="4">Belongs to the class I-like SAM-binding methyltransferase superfamily. Cation-independent O-methyltransferase family. COMT subfamily.</text>
</comment>
<evidence type="ECO:0000313" key="8">
    <source>
        <dbReference type="Proteomes" id="UP001172457"/>
    </source>
</evidence>
<dbReference type="Proteomes" id="UP001172457">
    <property type="component" value="Chromosome 2"/>
</dbReference>
<dbReference type="PROSITE" id="PS51683">
    <property type="entry name" value="SAM_OMT_II"/>
    <property type="match status" value="2"/>
</dbReference>
<dbReference type="GO" id="GO:0008171">
    <property type="term" value="F:O-methyltransferase activity"/>
    <property type="evidence" value="ECO:0007669"/>
    <property type="project" value="InterPro"/>
</dbReference>
<evidence type="ECO:0000256" key="1">
    <source>
        <dbReference type="ARBA" id="ARBA00022603"/>
    </source>
</evidence>
<dbReference type="AlphaFoldDB" id="A0AA38WJX1"/>
<evidence type="ECO:0000259" key="6">
    <source>
        <dbReference type="Pfam" id="PF08100"/>
    </source>
</evidence>
<dbReference type="SUPFAM" id="SSF46785">
    <property type="entry name" value="Winged helix' DNA-binding domain"/>
    <property type="match status" value="2"/>
</dbReference>
<dbReference type="GO" id="GO:0032259">
    <property type="term" value="P:methylation"/>
    <property type="evidence" value="ECO:0007669"/>
    <property type="project" value="UniProtKB-KW"/>
</dbReference>
<name>A0AA38WJX1_9ASTR</name>
<dbReference type="PANTHER" id="PTHR11746">
    <property type="entry name" value="O-METHYLTRANSFERASE"/>
    <property type="match status" value="1"/>
</dbReference>
<evidence type="ECO:0000256" key="4">
    <source>
        <dbReference type="ARBA" id="ARBA00034481"/>
    </source>
</evidence>
<dbReference type="GO" id="GO:0008757">
    <property type="term" value="F:S-adenosylmethionine-dependent methyltransferase activity"/>
    <property type="evidence" value="ECO:0007669"/>
    <property type="project" value="UniProtKB-ARBA"/>
</dbReference>
<dbReference type="CDD" id="cd02440">
    <property type="entry name" value="AdoMet_MTases"/>
    <property type="match status" value="1"/>
</dbReference>
<dbReference type="FunFam" id="1.10.10.10:FF:000213">
    <property type="entry name" value="Coniferyl alcohol 9-O-methyltransferase"/>
    <property type="match status" value="2"/>
</dbReference>
<dbReference type="InterPro" id="IPR001077">
    <property type="entry name" value="COMT_C"/>
</dbReference>
<organism evidence="7 8">
    <name type="scientific">Centaurea solstitialis</name>
    <name type="common">yellow star-thistle</name>
    <dbReference type="NCBI Taxonomy" id="347529"/>
    <lineage>
        <taxon>Eukaryota</taxon>
        <taxon>Viridiplantae</taxon>
        <taxon>Streptophyta</taxon>
        <taxon>Embryophyta</taxon>
        <taxon>Tracheophyta</taxon>
        <taxon>Spermatophyta</taxon>
        <taxon>Magnoliopsida</taxon>
        <taxon>eudicotyledons</taxon>
        <taxon>Gunneridae</taxon>
        <taxon>Pentapetalae</taxon>
        <taxon>asterids</taxon>
        <taxon>campanulids</taxon>
        <taxon>Asterales</taxon>
        <taxon>Asteraceae</taxon>
        <taxon>Carduoideae</taxon>
        <taxon>Cardueae</taxon>
        <taxon>Centaureinae</taxon>
        <taxon>Centaurea</taxon>
    </lineage>
</organism>
<dbReference type="InterPro" id="IPR012967">
    <property type="entry name" value="COMT_dimerisation"/>
</dbReference>
<feature type="domain" description="O-methyltransferase C-terminal" evidence="5">
    <location>
        <begin position="518"/>
        <end position="722"/>
    </location>
</feature>
<feature type="domain" description="O-methyltransferase dimerisation" evidence="6">
    <location>
        <begin position="20"/>
        <end position="113"/>
    </location>
</feature>
<comment type="caution">
    <text evidence="7">The sequence shown here is derived from an EMBL/GenBank/DDBJ whole genome shotgun (WGS) entry which is preliminary data.</text>
</comment>
<dbReference type="Pfam" id="PF00891">
    <property type="entry name" value="Methyltransf_2"/>
    <property type="match status" value="2"/>
</dbReference>